<organism evidence="2 3">
    <name type="scientific">Thyridium curvatum</name>
    <dbReference type="NCBI Taxonomy" id="1093900"/>
    <lineage>
        <taxon>Eukaryota</taxon>
        <taxon>Fungi</taxon>
        <taxon>Dikarya</taxon>
        <taxon>Ascomycota</taxon>
        <taxon>Pezizomycotina</taxon>
        <taxon>Sordariomycetes</taxon>
        <taxon>Sordariomycetidae</taxon>
        <taxon>Thyridiales</taxon>
        <taxon>Thyridiaceae</taxon>
        <taxon>Thyridium</taxon>
    </lineage>
</organism>
<dbReference type="OrthoDB" id="438641at2759"/>
<dbReference type="SUPFAM" id="SSF48452">
    <property type="entry name" value="TPR-like"/>
    <property type="match status" value="1"/>
</dbReference>
<sequence>MRARRGYWGLCLCVAGGLLPRSRAGRGYDRPASSSIHCPVDLQSALGPRHFARCPLPIDETVPEEPALWSPWTHSPACVNGTNAEETRYCVYTNSRHGEFGVSIVTTPETAANSIYVLNEPSLSLPVYGGHNASKTGELPYEIVDIPGKGKGVIARRRITAFETLMTDYASLLVDMSFPEAIPRKIGYDLLDLAAAQLADPSRVLDLGRSTKQAMNAVEDVLRTNAFHTPLAGEPHMGLYSNLSRWEFNCSCSLCAAPDALKELSDRRRIRIGRLREAVLKAYKDGDARKAIADTHEILELMQAEELLPLYSEQYDNLARIHWVIKERDTAIKYAQKALDLLAQQGYIEPHPRNLEALISTFEG</sequence>
<feature type="chain" id="PRO_5021449097" evidence="1">
    <location>
        <begin position="25"/>
        <end position="364"/>
    </location>
</feature>
<dbReference type="InterPro" id="IPR053185">
    <property type="entry name" value="SET_domain_protein"/>
</dbReference>
<dbReference type="EMBL" id="SKBQ01000001">
    <property type="protein sequence ID" value="TPX15787.1"/>
    <property type="molecule type" value="Genomic_DNA"/>
</dbReference>
<dbReference type="InterPro" id="IPR011990">
    <property type="entry name" value="TPR-like_helical_dom_sf"/>
</dbReference>
<comment type="caution">
    <text evidence="2">The sequence shown here is derived from an EMBL/GenBank/DDBJ whole genome shotgun (WGS) entry which is preliminary data.</text>
</comment>
<gene>
    <name evidence="2" type="ORF">E0L32_000121</name>
</gene>
<protein>
    <submittedName>
        <fullName evidence="2">Uncharacterized protein</fullName>
    </submittedName>
</protein>
<keyword evidence="3" id="KW-1185">Reference proteome</keyword>
<dbReference type="PANTHER" id="PTHR47332">
    <property type="entry name" value="SET DOMAIN-CONTAINING PROTEIN 5"/>
    <property type="match status" value="1"/>
</dbReference>
<dbReference type="Proteomes" id="UP000319257">
    <property type="component" value="Unassembled WGS sequence"/>
</dbReference>
<dbReference type="GeneID" id="41967568"/>
<dbReference type="STRING" id="1093900.A0A507B7L8"/>
<dbReference type="PANTHER" id="PTHR47332:SF4">
    <property type="entry name" value="SET DOMAIN-CONTAINING PROTEIN 5"/>
    <property type="match status" value="1"/>
</dbReference>
<dbReference type="InParanoid" id="A0A507B7L8"/>
<keyword evidence="1" id="KW-0732">Signal</keyword>
<dbReference type="AlphaFoldDB" id="A0A507B7L8"/>
<accession>A0A507B7L8</accession>
<dbReference type="Gene3D" id="1.25.40.10">
    <property type="entry name" value="Tetratricopeptide repeat domain"/>
    <property type="match status" value="1"/>
</dbReference>
<dbReference type="RefSeq" id="XP_030997498.1">
    <property type="nucleotide sequence ID" value="XM_031134869.1"/>
</dbReference>
<proteinExistence type="predicted"/>
<name>A0A507B7L8_9PEZI</name>
<reference evidence="2 3" key="1">
    <citation type="submission" date="2019-06" db="EMBL/GenBank/DDBJ databases">
        <title>Draft genome sequence of the filamentous fungus Phialemoniopsis curvata isolated from diesel fuel.</title>
        <authorList>
            <person name="Varaljay V.A."/>
            <person name="Lyon W.J."/>
            <person name="Crouch A.L."/>
            <person name="Drake C.E."/>
            <person name="Hollomon J.M."/>
            <person name="Nadeau L.J."/>
            <person name="Nunn H.S."/>
            <person name="Stevenson B.S."/>
            <person name="Bojanowski C.L."/>
            <person name="Crookes-Goodson W.J."/>
        </authorList>
    </citation>
    <scope>NUCLEOTIDE SEQUENCE [LARGE SCALE GENOMIC DNA]</scope>
    <source>
        <strain evidence="2 3">D216</strain>
    </source>
</reference>
<evidence type="ECO:0000313" key="3">
    <source>
        <dbReference type="Proteomes" id="UP000319257"/>
    </source>
</evidence>
<evidence type="ECO:0000313" key="2">
    <source>
        <dbReference type="EMBL" id="TPX15787.1"/>
    </source>
</evidence>
<evidence type="ECO:0000256" key="1">
    <source>
        <dbReference type="SAM" id="SignalP"/>
    </source>
</evidence>
<feature type="signal peptide" evidence="1">
    <location>
        <begin position="1"/>
        <end position="24"/>
    </location>
</feature>